<accession>A0A381NNR9</accession>
<dbReference type="AlphaFoldDB" id="A0A381NNR9"/>
<name>A0A381NNR9_9ZZZZ</name>
<gene>
    <name evidence="1" type="ORF">METZ01_LOCUS9021</name>
</gene>
<protein>
    <submittedName>
        <fullName evidence="1">Uncharacterized protein</fullName>
    </submittedName>
</protein>
<organism evidence="1">
    <name type="scientific">marine metagenome</name>
    <dbReference type="NCBI Taxonomy" id="408172"/>
    <lineage>
        <taxon>unclassified sequences</taxon>
        <taxon>metagenomes</taxon>
        <taxon>ecological metagenomes</taxon>
    </lineage>
</organism>
<reference evidence="1" key="1">
    <citation type="submission" date="2018-05" db="EMBL/GenBank/DDBJ databases">
        <authorList>
            <person name="Lanie J.A."/>
            <person name="Ng W.-L."/>
            <person name="Kazmierczak K.M."/>
            <person name="Andrzejewski T.M."/>
            <person name="Davidsen T.M."/>
            <person name="Wayne K.J."/>
            <person name="Tettelin H."/>
            <person name="Glass J.I."/>
            <person name="Rusch D."/>
            <person name="Podicherti R."/>
            <person name="Tsui H.-C.T."/>
            <person name="Winkler M.E."/>
        </authorList>
    </citation>
    <scope>NUCLEOTIDE SEQUENCE</scope>
</reference>
<dbReference type="EMBL" id="UINC01000484">
    <property type="protein sequence ID" value="SUZ56167.1"/>
    <property type="molecule type" value="Genomic_DNA"/>
</dbReference>
<sequence>MRFTARQRSLIQCVVGFVTLTTAAACTPSAPTADGSAGEDAELERQAPAEPNLPEFFFINLLPWGEVDFSRGEFPTLSACNSLVRSLPDYSFYTTSERCEPIGDPVYCTAWQGTDELPRLDCFKGVGGCEVELKRHDLLAESGARTIAERCEPSALADAWARFQALTPNDQEPTATTPSP</sequence>
<evidence type="ECO:0000313" key="1">
    <source>
        <dbReference type="EMBL" id="SUZ56167.1"/>
    </source>
</evidence>
<proteinExistence type="predicted"/>
<dbReference type="PROSITE" id="PS51257">
    <property type="entry name" value="PROKAR_LIPOPROTEIN"/>
    <property type="match status" value="1"/>
</dbReference>